<dbReference type="KEGG" id="cgb:cg2694"/>
<organism evidence="1 2">
    <name type="scientific">Corynebacterium glutamicum (strain ATCC 13032 / DSM 20300 / JCM 1318 / BCRC 11384 / CCUG 27702 / LMG 3730 / NBRC 12168 / NCIMB 10025 / NRRL B-2784 / 534)</name>
    <dbReference type="NCBI Taxonomy" id="196627"/>
    <lineage>
        <taxon>Bacteria</taxon>
        <taxon>Bacillati</taxon>
        <taxon>Actinomycetota</taxon>
        <taxon>Actinomycetes</taxon>
        <taxon>Mycobacteriales</taxon>
        <taxon>Corynebacteriaceae</taxon>
        <taxon>Corynebacterium</taxon>
    </lineage>
</organism>
<name>Q8NMW1_CORGL</name>
<dbReference type="AlphaFoldDB" id="Q8NMW1"/>
<sequence length="54" mass="5890">MLLLGLHGVRWDIIAEDGVGEFLQETAQQGAFRIMVMEPPTLSGPGWSSILTGY</sequence>
<accession>Q8NMW1</accession>
<accession>Q6M311</accession>
<dbReference type="OrthoDB" id="1956004at2"/>
<dbReference type="PATRIC" id="fig|196627.13.peg.2385"/>
<dbReference type="InterPro" id="IPR017850">
    <property type="entry name" value="Alkaline_phosphatase_core_sf"/>
</dbReference>
<evidence type="ECO:0000313" key="2">
    <source>
        <dbReference type="Proteomes" id="UP000000582"/>
    </source>
</evidence>
<gene>
    <name evidence="1" type="ordered locus">Cgl2453</name>
</gene>
<dbReference type="Gene3D" id="3.40.720.10">
    <property type="entry name" value="Alkaline Phosphatase, subunit A"/>
    <property type="match status" value="1"/>
</dbReference>
<dbReference type="BioCyc" id="CORYNE:G18NG-12052-MONOMER"/>
<protein>
    <submittedName>
        <fullName evidence="1">Uncharacterized protein</fullName>
    </submittedName>
</protein>
<dbReference type="Proteomes" id="UP000000582">
    <property type="component" value="Chromosome"/>
</dbReference>
<proteinExistence type="predicted"/>
<dbReference type="STRING" id="196627.cg2694"/>
<dbReference type="HOGENOM" id="CLU_3042440_0_0_11"/>
<dbReference type="SUPFAM" id="SSF53649">
    <property type="entry name" value="Alkaline phosphatase-like"/>
    <property type="match status" value="1"/>
</dbReference>
<reference evidence="2" key="1">
    <citation type="journal article" date="2003" name="Appl. Microbiol. Biotechnol.">
        <title>The Corynebacterium glutamicum genome: features and impacts on biotechnological processes.</title>
        <authorList>
            <person name="Ikeda M."/>
            <person name="Nakagawa S."/>
        </authorList>
    </citation>
    <scope>NUCLEOTIDE SEQUENCE [LARGE SCALE GENOMIC DNA]</scope>
    <source>
        <strain evidence="2">ATCC 13032 / DSM 20300 / BCRC 11384 / JCM 1318 / LMG 3730 / NCIMB 10025</strain>
    </source>
</reference>
<evidence type="ECO:0000313" key="1">
    <source>
        <dbReference type="EMBL" id="BAB99846.1"/>
    </source>
</evidence>
<dbReference type="KEGG" id="cgl:Cgl2453"/>
<keyword evidence="2" id="KW-1185">Reference proteome</keyword>
<dbReference type="EMBL" id="BA000036">
    <property type="protein sequence ID" value="BAB99846.1"/>
    <property type="molecule type" value="Genomic_DNA"/>
</dbReference>